<dbReference type="InterPro" id="IPR000415">
    <property type="entry name" value="Nitroreductase-like"/>
</dbReference>
<keyword evidence="5" id="KW-1185">Reference proteome</keyword>
<dbReference type="PANTHER" id="PTHR43673">
    <property type="entry name" value="NAD(P)H NITROREDUCTASE YDGI-RELATED"/>
    <property type="match status" value="1"/>
</dbReference>
<comment type="caution">
    <text evidence="4">The sequence shown here is derived from an EMBL/GenBank/DDBJ whole genome shotgun (WGS) entry which is preliminary data.</text>
</comment>
<dbReference type="RefSeq" id="WP_249314413.1">
    <property type="nucleotide sequence ID" value="NZ_JACRSR010000001.1"/>
</dbReference>
<dbReference type="Proteomes" id="UP000623172">
    <property type="component" value="Unassembled WGS sequence"/>
</dbReference>
<dbReference type="EMBL" id="JACRSR010000001">
    <property type="protein sequence ID" value="MBC8530460.1"/>
    <property type="molecule type" value="Genomic_DNA"/>
</dbReference>
<sequence length="169" mass="18275">MTVLEAINKRQSIRAYEDTPVEPEKLTKILEAGRMAPSANNAQAWKFIAVTDRALMPAMMDACNGQKFVGEAPAALVVCATLERTMACGQPAHTIDCSIALSFMMLEAAEQGLGTCWLGSFNAEKVKKVLGVPEDCQVVAVTPLGYARGETPLRGRRSLEEVTAMNGWQ</sequence>
<protein>
    <submittedName>
        <fullName evidence="4">Nitroreductase family protein</fullName>
    </submittedName>
</protein>
<dbReference type="Pfam" id="PF00881">
    <property type="entry name" value="Nitroreductase"/>
    <property type="match status" value="1"/>
</dbReference>
<dbReference type="Gene3D" id="3.40.109.10">
    <property type="entry name" value="NADH Oxidase"/>
    <property type="match status" value="1"/>
</dbReference>
<organism evidence="4 5">
    <name type="scientific">Gehongia tenuis</name>
    <dbReference type="NCBI Taxonomy" id="2763655"/>
    <lineage>
        <taxon>Bacteria</taxon>
        <taxon>Bacillati</taxon>
        <taxon>Bacillota</taxon>
        <taxon>Clostridia</taxon>
        <taxon>Christensenellales</taxon>
        <taxon>Christensenellaceae</taxon>
        <taxon>Gehongia</taxon>
    </lineage>
</organism>
<reference evidence="4" key="1">
    <citation type="submission" date="2020-08" db="EMBL/GenBank/DDBJ databases">
        <title>Genome public.</title>
        <authorList>
            <person name="Liu C."/>
            <person name="Sun Q."/>
        </authorList>
    </citation>
    <scope>NUCLEOTIDE SEQUENCE</scope>
    <source>
        <strain evidence="4">NSJ-53</strain>
    </source>
</reference>
<accession>A0A926D4Z5</accession>
<evidence type="ECO:0000256" key="2">
    <source>
        <dbReference type="ARBA" id="ARBA00023002"/>
    </source>
</evidence>
<evidence type="ECO:0000259" key="3">
    <source>
        <dbReference type="Pfam" id="PF00881"/>
    </source>
</evidence>
<dbReference type="GO" id="GO:0016491">
    <property type="term" value="F:oxidoreductase activity"/>
    <property type="evidence" value="ECO:0007669"/>
    <property type="project" value="UniProtKB-KW"/>
</dbReference>
<dbReference type="InterPro" id="IPR029479">
    <property type="entry name" value="Nitroreductase"/>
</dbReference>
<dbReference type="AlphaFoldDB" id="A0A926D4Z5"/>
<feature type="domain" description="Nitroreductase" evidence="3">
    <location>
        <begin position="7"/>
        <end position="146"/>
    </location>
</feature>
<evidence type="ECO:0000313" key="5">
    <source>
        <dbReference type="Proteomes" id="UP000623172"/>
    </source>
</evidence>
<evidence type="ECO:0000313" key="4">
    <source>
        <dbReference type="EMBL" id="MBC8530460.1"/>
    </source>
</evidence>
<dbReference type="CDD" id="cd02139">
    <property type="entry name" value="nitroreductase"/>
    <property type="match status" value="1"/>
</dbReference>
<name>A0A926D4Z5_9FIRM</name>
<gene>
    <name evidence="4" type="ORF">H8696_01190</name>
</gene>
<comment type="similarity">
    <text evidence="1">Belongs to the nitroreductase family.</text>
</comment>
<dbReference type="SUPFAM" id="SSF55469">
    <property type="entry name" value="FMN-dependent nitroreductase-like"/>
    <property type="match status" value="1"/>
</dbReference>
<proteinExistence type="inferred from homology"/>
<keyword evidence="2" id="KW-0560">Oxidoreductase</keyword>
<dbReference type="PANTHER" id="PTHR43673:SF10">
    <property type="entry name" value="NADH DEHYDROGENASE_NAD(P)H NITROREDUCTASE XCC3605-RELATED"/>
    <property type="match status" value="1"/>
</dbReference>
<evidence type="ECO:0000256" key="1">
    <source>
        <dbReference type="ARBA" id="ARBA00007118"/>
    </source>
</evidence>